<reference evidence="2 3" key="2">
    <citation type="journal article" date="2009" name="BMC Microbiol.">
        <title>The genome sequence of Geobacter metallireducens: features of metabolism, physiology and regulation common and dissimilar to Geobacter sulfurreducens.</title>
        <authorList>
            <person name="Aklujkar M."/>
            <person name="Krushkal J."/>
            <person name="DiBartolo G."/>
            <person name="Lapidus A."/>
            <person name="Land M.L."/>
            <person name="Lovley D.R."/>
        </authorList>
    </citation>
    <scope>NUCLEOTIDE SEQUENCE [LARGE SCALE GENOMIC DNA]</scope>
    <source>
        <strain evidence="3">ATCC 53774 / DSM 7210 / GS-15</strain>
    </source>
</reference>
<keyword evidence="1" id="KW-0472">Membrane</keyword>
<keyword evidence="1" id="KW-0812">Transmembrane</keyword>
<evidence type="ECO:0008006" key="4">
    <source>
        <dbReference type="Google" id="ProtNLM"/>
    </source>
</evidence>
<proteinExistence type="predicted"/>
<dbReference type="InterPro" id="IPR003844">
    <property type="entry name" value="UPF0060"/>
</dbReference>
<accession>Q39TK8</accession>
<dbReference type="GO" id="GO:0016020">
    <property type="term" value="C:membrane"/>
    <property type="evidence" value="ECO:0007669"/>
    <property type="project" value="InterPro"/>
</dbReference>
<evidence type="ECO:0000313" key="2">
    <source>
        <dbReference type="EMBL" id="ABB32416.1"/>
    </source>
</evidence>
<dbReference type="EMBL" id="CP000148">
    <property type="protein sequence ID" value="ABB32416.1"/>
    <property type="molecule type" value="Genomic_DNA"/>
</dbReference>
<dbReference type="Pfam" id="PF02694">
    <property type="entry name" value="UPF0060"/>
    <property type="match status" value="1"/>
</dbReference>
<dbReference type="KEGG" id="gme:Gmet_2188"/>
<keyword evidence="1" id="KW-1133">Transmembrane helix</keyword>
<evidence type="ECO:0000256" key="1">
    <source>
        <dbReference type="SAM" id="Phobius"/>
    </source>
</evidence>
<reference evidence="2 3" key="1">
    <citation type="submission" date="2005-10" db="EMBL/GenBank/DDBJ databases">
        <title>Complete sequence of Geobacter metallireducens GS-15.</title>
        <authorList>
            <consortium name="US DOE Joint Genome Institute"/>
            <person name="Copeland A."/>
            <person name="Lucas S."/>
            <person name="Lapidus A."/>
            <person name="Barry K."/>
            <person name="Detter J.C."/>
            <person name="Glavina T."/>
            <person name="Hammon N."/>
            <person name="Israni S."/>
            <person name="Pitluck S."/>
            <person name="Di Bartolo G."/>
            <person name="Chain P."/>
            <person name="Schmutz J."/>
            <person name="Larimer F."/>
            <person name="Land M."/>
            <person name="Kyrpides N."/>
            <person name="Ivanova N."/>
            <person name="Richardson P."/>
        </authorList>
    </citation>
    <scope>NUCLEOTIDE SEQUENCE [LARGE SCALE GENOMIC DNA]</scope>
    <source>
        <strain evidence="3">ATCC 53774 / DSM 7210 / GS-15</strain>
    </source>
</reference>
<dbReference type="PROSITE" id="PS51257">
    <property type="entry name" value="PROKAR_LIPOPROTEIN"/>
    <property type="match status" value="1"/>
</dbReference>
<feature type="transmembrane region" description="Helical" evidence="1">
    <location>
        <begin position="6"/>
        <end position="27"/>
    </location>
</feature>
<dbReference type="HOGENOM" id="CLU_2601054_0_0_7"/>
<name>Q39TK8_GEOMG</name>
<sequence length="79" mass="8754">MFIKTLGLFVLTALAGILGCYLPYLWLRKNVHWSAWPSSCLRRARYEAAAEGKPQMIYVDGICPAADRSLSAATVHLTV</sequence>
<protein>
    <recommendedName>
        <fullName evidence="4">Lipoprotein</fullName>
    </recommendedName>
</protein>
<evidence type="ECO:0000313" key="3">
    <source>
        <dbReference type="Proteomes" id="UP000007073"/>
    </source>
</evidence>
<keyword evidence="3" id="KW-1185">Reference proteome</keyword>
<dbReference type="Proteomes" id="UP000007073">
    <property type="component" value="Chromosome"/>
</dbReference>
<organism evidence="2 3">
    <name type="scientific">Geobacter metallireducens (strain ATCC 53774 / DSM 7210 / GS-15)</name>
    <dbReference type="NCBI Taxonomy" id="269799"/>
    <lineage>
        <taxon>Bacteria</taxon>
        <taxon>Pseudomonadati</taxon>
        <taxon>Thermodesulfobacteriota</taxon>
        <taxon>Desulfuromonadia</taxon>
        <taxon>Geobacterales</taxon>
        <taxon>Geobacteraceae</taxon>
        <taxon>Geobacter</taxon>
    </lineage>
</organism>
<gene>
    <name evidence="2" type="ordered locus">Gmet_2188</name>
</gene>
<dbReference type="AlphaFoldDB" id="Q39TK8"/>